<organism evidence="1 2">
    <name type="scientific">Erwinia tracheiphila</name>
    <dbReference type="NCBI Taxonomy" id="65700"/>
    <lineage>
        <taxon>Bacteria</taxon>
        <taxon>Pseudomonadati</taxon>
        <taxon>Pseudomonadota</taxon>
        <taxon>Gammaproteobacteria</taxon>
        <taxon>Enterobacterales</taxon>
        <taxon>Erwiniaceae</taxon>
        <taxon>Erwinia</taxon>
    </lineage>
</organism>
<name>A0A345CQX0_9GAMM</name>
<proteinExistence type="predicted"/>
<dbReference type="EMBL" id="CP013970">
    <property type="protein sequence ID" value="AXF75837.1"/>
    <property type="molecule type" value="Genomic_DNA"/>
</dbReference>
<reference evidence="1 2" key="1">
    <citation type="submission" date="2016-01" db="EMBL/GenBank/DDBJ databases">
        <authorList>
            <person name="Oliw E.H."/>
        </authorList>
    </citation>
    <scope>NUCLEOTIDE SEQUENCE [LARGE SCALE GENOMIC DNA]</scope>
    <source>
        <strain evidence="1 2">MDcuke</strain>
    </source>
</reference>
<accession>A0A345CQX0</accession>
<dbReference type="GO" id="GO:0003677">
    <property type="term" value="F:DNA binding"/>
    <property type="evidence" value="ECO:0007669"/>
    <property type="project" value="InterPro"/>
</dbReference>
<dbReference type="AlphaFoldDB" id="A0A345CQX0"/>
<dbReference type="Proteomes" id="UP000264980">
    <property type="component" value="Chromosome"/>
</dbReference>
<dbReference type="CDD" id="cd00093">
    <property type="entry name" value="HTH_XRE"/>
    <property type="match status" value="1"/>
</dbReference>
<evidence type="ECO:0000313" key="2">
    <source>
        <dbReference type="Proteomes" id="UP000264980"/>
    </source>
</evidence>
<dbReference type="InterPro" id="IPR001387">
    <property type="entry name" value="Cro/C1-type_HTH"/>
</dbReference>
<evidence type="ECO:0000313" key="1">
    <source>
        <dbReference type="EMBL" id="AXF75837.1"/>
    </source>
</evidence>
<dbReference type="RefSeq" id="WP_233480679.1">
    <property type="nucleotide sequence ID" value="NZ_CP013970.1"/>
</dbReference>
<protein>
    <submittedName>
        <fullName evidence="1">Uncharacterized protein</fullName>
    </submittedName>
</protein>
<dbReference type="SUPFAM" id="SSF47413">
    <property type="entry name" value="lambda repressor-like DNA-binding domains"/>
    <property type="match status" value="1"/>
</dbReference>
<gene>
    <name evidence="1" type="ORF">AV903_06710</name>
</gene>
<dbReference type="Gene3D" id="1.10.260.40">
    <property type="entry name" value="lambda repressor-like DNA-binding domains"/>
    <property type="match status" value="1"/>
</dbReference>
<sequence length="148" mass="17352">MRKLYDYILDLKRYTRLNTNIKIAEYLDVSRQYITTLKYGKCWLASDKCLRVAEALGIDADEIILAINAEKSDDDNIKRQWVKLVSQKKQEINVPDRFKPDGSPRRRMAAKKQKEINMLVLSTDTLPSNMKVIEIHGFIENNLPYRNF</sequence>
<dbReference type="InterPro" id="IPR010982">
    <property type="entry name" value="Lambda_DNA-bd_dom_sf"/>
</dbReference>